<accession>A0A6A5CDH0</accession>
<dbReference type="PANTHER" id="PTHR45740:SF2">
    <property type="entry name" value="POLY [ADP-RIBOSE] POLYMERASE"/>
    <property type="match status" value="1"/>
</dbReference>
<dbReference type="SUPFAM" id="SSF56399">
    <property type="entry name" value="ADP-ribosylation"/>
    <property type="match status" value="1"/>
</dbReference>
<protein>
    <recommendedName>
        <fullName evidence="2">PARP catalytic domain-containing protein</fullName>
    </recommendedName>
</protein>
<dbReference type="EMBL" id="VFQX01000001">
    <property type="protein sequence ID" value="KAF0985142.1"/>
    <property type="molecule type" value="Genomic_DNA"/>
</dbReference>
<dbReference type="PANTHER" id="PTHR45740">
    <property type="entry name" value="POLY [ADP-RIBOSE] POLYMERASE"/>
    <property type="match status" value="1"/>
</dbReference>
<organism evidence="3 4">
    <name type="scientific">Naegleria fowleri</name>
    <name type="common">Brain eating amoeba</name>
    <dbReference type="NCBI Taxonomy" id="5763"/>
    <lineage>
        <taxon>Eukaryota</taxon>
        <taxon>Discoba</taxon>
        <taxon>Heterolobosea</taxon>
        <taxon>Tetramitia</taxon>
        <taxon>Eutetramitia</taxon>
        <taxon>Vahlkampfiidae</taxon>
        <taxon>Naegleria</taxon>
    </lineage>
</organism>
<dbReference type="InterPro" id="IPR051712">
    <property type="entry name" value="ARTD-AVP"/>
</dbReference>
<feature type="compositionally biased region" description="Polar residues" evidence="1">
    <location>
        <begin position="23"/>
        <end position="52"/>
    </location>
</feature>
<dbReference type="GO" id="GO:0005634">
    <property type="term" value="C:nucleus"/>
    <property type="evidence" value="ECO:0007669"/>
    <property type="project" value="TreeGrafter"/>
</dbReference>
<sequence length="390" mass="44341">MIFGLLRSLSGNNTPKKTEIPETASTGCTTTIQTSPPQLIVSPNTQKNSSVIDLSDSDKKEVDSLLQDLSSKTTSSPVVRALIALYSKNNHAINAIEEDQKSDNKKLVELETQFIEIMKERKILLNAHPELMEQYNTVKSTQVMNEEDDGEDMYAYIKKKNLIDQELKKVSTQIKAAKTTYCHYFCDGELEFMKNNIDSKDTCKYYTMTYNSAFDPFTCPGELFHFRLAETFLSRASGNQYTLKEVTYVCNPYNLKRFNERKRELAKKHGFLLDSMKPLILFHGNRLESNYDNIMKTNFSMQRIGSNTGNMGYYGKGVYFSSYPQYSVGYAGSNCLLVCLVFTGKAFPLKQIVMGCPKEPGYDSHTSPDGYSEVVIFDEDQILPIYKVKF</sequence>
<dbReference type="GeneID" id="68107399"/>
<dbReference type="OMA" id="TYCHYFC"/>
<evidence type="ECO:0000256" key="1">
    <source>
        <dbReference type="SAM" id="MobiDB-lite"/>
    </source>
</evidence>
<dbReference type="Gene3D" id="3.90.228.10">
    <property type="match status" value="1"/>
</dbReference>
<dbReference type="OrthoDB" id="10256774at2759"/>
<dbReference type="VEuPathDB" id="AmoebaDB:NfTy_025180"/>
<dbReference type="VEuPathDB" id="AmoebaDB:NF0011930"/>
<evidence type="ECO:0000259" key="2">
    <source>
        <dbReference type="Pfam" id="PF00644"/>
    </source>
</evidence>
<proteinExistence type="predicted"/>
<gene>
    <name evidence="3" type="ORF">FDP41_000181</name>
</gene>
<feature type="region of interest" description="Disordered" evidence="1">
    <location>
        <begin position="10"/>
        <end position="54"/>
    </location>
</feature>
<dbReference type="GO" id="GO:0003950">
    <property type="term" value="F:NAD+ poly-ADP-ribosyltransferase activity"/>
    <property type="evidence" value="ECO:0007669"/>
    <property type="project" value="InterPro"/>
</dbReference>
<dbReference type="VEuPathDB" id="AmoebaDB:FDP41_000181"/>
<dbReference type="Pfam" id="PF00644">
    <property type="entry name" value="PARP"/>
    <property type="match status" value="1"/>
</dbReference>
<reference evidence="3 4" key="1">
    <citation type="journal article" date="2019" name="Sci. Rep.">
        <title>Nanopore sequencing improves the draft genome of the human pathogenic amoeba Naegleria fowleri.</title>
        <authorList>
            <person name="Liechti N."/>
            <person name="Schurch N."/>
            <person name="Bruggmann R."/>
            <person name="Wittwer M."/>
        </authorList>
    </citation>
    <scope>NUCLEOTIDE SEQUENCE [LARGE SCALE GENOMIC DNA]</scope>
    <source>
        <strain evidence="3 4">ATCC 30894</strain>
    </source>
</reference>
<evidence type="ECO:0000313" key="3">
    <source>
        <dbReference type="EMBL" id="KAF0985142.1"/>
    </source>
</evidence>
<comment type="caution">
    <text evidence="3">The sequence shown here is derived from an EMBL/GenBank/DDBJ whole genome shotgun (WGS) entry which is preliminary data.</text>
</comment>
<feature type="domain" description="PARP catalytic" evidence="2">
    <location>
        <begin position="239"/>
        <end position="363"/>
    </location>
</feature>
<dbReference type="InterPro" id="IPR012317">
    <property type="entry name" value="Poly(ADP-ribose)pol_cat_dom"/>
</dbReference>
<keyword evidence="4" id="KW-1185">Reference proteome</keyword>
<dbReference type="Proteomes" id="UP000444721">
    <property type="component" value="Unassembled WGS sequence"/>
</dbReference>
<evidence type="ECO:0000313" key="4">
    <source>
        <dbReference type="Proteomes" id="UP000444721"/>
    </source>
</evidence>
<name>A0A6A5CDH0_NAEFO</name>
<dbReference type="GO" id="GO:1990404">
    <property type="term" value="F:NAD+-protein mono-ADP-ribosyltransferase activity"/>
    <property type="evidence" value="ECO:0007669"/>
    <property type="project" value="TreeGrafter"/>
</dbReference>
<dbReference type="AlphaFoldDB" id="A0A6A5CDH0"/>
<dbReference type="RefSeq" id="XP_044569855.1">
    <property type="nucleotide sequence ID" value="XM_044704935.1"/>
</dbReference>